<dbReference type="EMBL" id="PSPG01000014">
    <property type="protein sequence ID" value="PXF20952.1"/>
    <property type="molecule type" value="Genomic_DNA"/>
</dbReference>
<dbReference type="SUPFAM" id="SSF46785">
    <property type="entry name" value="Winged helix' DNA-binding domain"/>
    <property type="match status" value="1"/>
</dbReference>
<dbReference type="PANTHER" id="PTHR33204:SF18">
    <property type="entry name" value="TRANSCRIPTIONAL REGULATORY PROTEIN"/>
    <property type="match status" value="1"/>
</dbReference>
<organism evidence="5 6">
    <name type="scientific">Candidatus Thalassarchaeum betae</name>
    <dbReference type="NCBI Taxonomy" id="2599289"/>
    <lineage>
        <taxon>Archaea</taxon>
        <taxon>Methanobacteriati</taxon>
        <taxon>Thermoplasmatota</taxon>
        <taxon>Candidatus Poseidoniia</taxon>
        <taxon>Candidatus Poseidoniales</taxon>
        <taxon>Candidatus Thalassarchaeaceae</taxon>
        <taxon>Candidatus Thalassarchaeum</taxon>
    </lineage>
</organism>
<evidence type="ECO:0000256" key="1">
    <source>
        <dbReference type="ARBA" id="ARBA00023015"/>
    </source>
</evidence>
<dbReference type="PROSITE" id="PS51118">
    <property type="entry name" value="HTH_HXLR"/>
    <property type="match status" value="1"/>
</dbReference>
<proteinExistence type="predicted"/>
<reference evidence="5 6" key="1">
    <citation type="journal article" date="2015" name="Nat. Commun.">
        <title>Genomic and transcriptomic evidence for scavenging of diverse organic compounds by widespread deep-sea archaea.</title>
        <authorList>
            <person name="Li M."/>
            <person name="Baker B.J."/>
            <person name="Anantharaman K."/>
            <person name="Jain S."/>
            <person name="Breier J.A."/>
            <person name="Dick G.J."/>
        </authorList>
    </citation>
    <scope>NUCLEOTIDE SEQUENCE [LARGE SCALE GENOMIC DNA]</scope>
    <source>
        <strain evidence="5">Cayman_51_deep</strain>
    </source>
</reference>
<dbReference type="AlphaFoldDB" id="A0A2V3HQ53"/>
<comment type="caution">
    <text evidence="5">The sequence shown here is derived from an EMBL/GenBank/DDBJ whole genome shotgun (WGS) entry which is preliminary data.</text>
</comment>
<accession>A0A2V3HQ53</accession>
<evidence type="ECO:0000313" key="5">
    <source>
        <dbReference type="EMBL" id="PXF20952.1"/>
    </source>
</evidence>
<dbReference type="InterPro" id="IPR036390">
    <property type="entry name" value="WH_DNA-bd_sf"/>
</dbReference>
<dbReference type="PANTHER" id="PTHR33204">
    <property type="entry name" value="TRANSCRIPTIONAL REGULATOR, MARR FAMILY"/>
    <property type="match status" value="1"/>
</dbReference>
<gene>
    <name evidence="5" type="ORF">CXX69_06280</name>
</gene>
<dbReference type="Gene3D" id="1.10.10.10">
    <property type="entry name" value="Winged helix-like DNA-binding domain superfamily/Winged helix DNA-binding domain"/>
    <property type="match status" value="1"/>
</dbReference>
<feature type="domain" description="HTH hxlR-type" evidence="4">
    <location>
        <begin position="48"/>
        <end position="148"/>
    </location>
</feature>
<keyword evidence="3" id="KW-0804">Transcription</keyword>
<dbReference type="Proteomes" id="UP000248161">
    <property type="component" value="Unassembled WGS sequence"/>
</dbReference>
<keyword evidence="2" id="KW-0238">DNA-binding</keyword>
<dbReference type="InterPro" id="IPR036388">
    <property type="entry name" value="WH-like_DNA-bd_sf"/>
</dbReference>
<sequence>MALAPMRISASDLKRIRQAISDVEENGGMIRRAFESYYNDGFDVSWEVDAAVDAFSIFSSKWTIEILATLYIAGDRRFNEMRTLLRGISSRTLSDKLTTCVQNGLIDRVVVEGPPIRVIYHLTDHGREAGRLLSPLVAYMKLHQGRVVGPK</sequence>
<evidence type="ECO:0000259" key="4">
    <source>
        <dbReference type="PROSITE" id="PS51118"/>
    </source>
</evidence>
<evidence type="ECO:0000256" key="3">
    <source>
        <dbReference type="ARBA" id="ARBA00023163"/>
    </source>
</evidence>
<keyword evidence="1" id="KW-0805">Transcription regulation</keyword>
<dbReference type="Pfam" id="PF01638">
    <property type="entry name" value="HxlR"/>
    <property type="match status" value="1"/>
</dbReference>
<evidence type="ECO:0000313" key="6">
    <source>
        <dbReference type="Proteomes" id="UP000248161"/>
    </source>
</evidence>
<protein>
    <recommendedName>
        <fullName evidence="4">HTH hxlR-type domain-containing protein</fullName>
    </recommendedName>
</protein>
<dbReference type="GO" id="GO:0003677">
    <property type="term" value="F:DNA binding"/>
    <property type="evidence" value="ECO:0007669"/>
    <property type="project" value="UniProtKB-KW"/>
</dbReference>
<evidence type="ECO:0000256" key="2">
    <source>
        <dbReference type="ARBA" id="ARBA00023125"/>
    </source>
</evidence>
<dbReference type="InterPro" id="IPR002577">
    <property type="entry name" value="HTH_HxlR"/>
</dbReference>
<name>A0A2V3HQ53_9ARCH</name>